<dbReference type="SUPFAM" id="SSF48498">
    <property type="entry name" value="Tetracyclin repressor-like, C-terminal domain"/>
    <property type="match status" value="1"/>
</dbReference>
<feature type="DNA-binding region" description="H-T-H motif" evidence="4">
    <location>
        <begin position="44"/>
        <end position="63"/>
    </location>
</feature>
<dbReference type="InterPro" id="IPR036271">
    <property type="entry name" value="Tet_transcr_reg_TetR-rel_C_sf"/>
</dbReference>
<name>E1WVV7_BACF6</name>
<keyword evidence="2 4" id="KW-0238">DNA-binding</keyword>
<evidence type="ECO:0000259" key="5">
    <source>
        <dbReference type="PROSITE" id="PS50977"/>
    </source>
</evidence>
<accession>E1WVV7</accession>
<keyword evidence="3" id="KW-0804">Transcription</keyword>
<protein>
    <submittedName>
        <fullName evidence="6">Putative TetR-family transcriptional regulator</fullName>
    </submittedName>
</protein>
<organism evidence="6 7">
    <name type="scientific">Bacteroides fragilis (strain 638R)</name>
    <dbReference type="NCBI Taxonomy" id="862962"/>
    <lineage>
        <taxon>Bacteria</taxon>
        <taxon>Pseudomonadati</taxon>
        <taxon>Bacteroidota</taxon>
        <taxon>Bacteroidia</taxon>
        <taxon>Bacteroidales</taxon>
        <taxon>Bacteroidaceae</taxon>
        <taxon>Bacteroides</taxon>
    </lineage>
</organism>
<dbReference type="KEGG" id="bfg:BF638R_2000"/>
<evidence type="ECO:0000256" key="2">
    <source>
        <dbReference type="ARBA" id="ARBA00023125"/>
    </source>
</evidence>
<sequence length="225" mass="26133">MYGNKIVFSGLENIKDCCKMKITRDELLIAAFKLFMSVNYEKASFAELGKMLGMSKAGIFKYYKNKQELFIAVVDKFWFSTQNPRNKFTETNGTFAEFIDEYVRGVQRTMDMLGDLIGAEREKVAQGKFTYHAQYFHFLFQLLQYDPDAKEKLRNLVDGDYAYWRAAIQRAIATGELREDVDVEDAVVMFRQVYMGLSFEMAFMGGLNTQRLAKHLHAVYSLLKR</sequence>
<feature type="domain" description="HTH tetR-type" evidence="5">
    <location>
        <begin position="21"/>
        <end position="81"/>
    </location>
</feature>
<dbReference type="SUPFAM" id="SSF46689">
    <property type="entry name" value="Homeodomain-like"/>
    <property type="match status" value="1"/>
</dbReference>
<reference evidence="6 7" key="1">
    <citation type="journal article" date="2010" name="Microbiology">
        <title>Twenty-eight divergent polysaccharide loci specifying within- and amongst-strain capsule diversity in three strains of Bacteroides fragilis.</title>
        <authorList>
            <person name="Patrick S."/>
            <person name="Blakely G.W."/>
            <person name="Houston S."/>
            <person name="Moore J."/>
            <person name="Abratt V.R."/>
            <person name="Bertalan M."/>
            <person name="Cerdeno-Tarraga A.M."/>
            <person name="Quail M.A."/>
            <person name="Corton N."/>
            <person name="Corton C."/>
            <person name="Bignell A."/>
            <person name="Barron A."/>
            <person name="Clark L."/>
            <person name="Bentley S.D."/>
            <person name="Parkhill J."/>
        </authorList>
    </citation>
    <scope>NUCLEOTIDE SEQUENCE [LARGE SCALE GENOMIC DNA]</scope>
    <source>
        <strain evidence="6 7">638R</strain>
    </source>
</reference>
<dbReference type="Proteomes" id="UP000008560">
    <property type="component" value="Chromosome"/>
</dbReference>
<dbReference type="InterPro" id="IPR009057">
    <property type="entry name" value="Homeodomain-like_sf"/>
</dbReference>
<dbReference type="Pfam" id="PF00440">
    <property type="entry name" value="TetR_N"/>
    <property type="match status" value="1"/>
</dbReference>
<evidence type="ECO:0000313" key="7">
    <source>
        <dbReference type="Proteomes" id="UP000008560"/>
    </source>
</evidence>
<dbReference type="InterPro" id="IPR011075">
    <property type="entry name" value="TetR_C"/>
</dbReference>
<dbReference type="GO" id="GO:0003677">
    <property type="term" value="F:DNA binding"/>
    <property type="evidence" value="ECO:0007669"/>
    <property type="project" value="UniProtKB-UniRule"/>
</dbReference>
<evidence type="ECO:0000256" key="4">
    <source>
        <dbReference type="PROSITE-ProRule" id="PRU00335"/>
    </source>
</evidence>
<dbReference type="InterPro" id="IPR001647">
    <property type="entry name" value="HTH_TetR"/>
</dbReference>
<dbReference type="Pfam" id="PF16859">
    <property type="entry name" value="TetR_C_11"/>
    <property type="match status" value="1"/>
</dbReference>
<dbReference type="PANTHER" id="PTHR47506:SF6">
    <property type="entry name" value="HTH-TYPE TRANSCRIPTIONAL REPRESSOR NEMR"/>
    <property type="match status" value="1"/>
</dbReference>
<evidence type="ECO:0000313" key="6">
    <source>
        <dbReference type="EMBL" id="CBW22522.1"/>
    </source>
</evidence>
<keyword evidence="1" id="KW-0805">Transcription regulation</keyword>
<evidence type="ECO:0000256" key="3">
    <source>
        <dbReference type="ARBA" id="ARBA00023163"/>
    </source>
</evidence>
<dbReference type="EMBL" id="FQ312004">
    <property type="protein sequence ID" value="CBW22522.1"/>
    <property type="molecule type" value="Genomic_DNA"/>
</dbReference>
<dbReference type="PATRIC" id="fig|862962.3.peg.2022"/>
<dbReference type="AlphaFoldDB" id="E1WVV7"/>
<dbReference type="HOGENOM" id="CLU_069356_28_6_10"/>
<dbReference type="PROSITE" id="PS50977">
    <property type="entry name" value="HTH_TETR_2"/>
    <property type="match status" value="1"/>
</dbReference>
<dbReference type="Gene3D" id="1.10.357.10">
    <property type="entry name" value="Tetracycline Repressor, domain 2"/>
    <property type="match status" value="1"/>
</dbReference>
<gene>
    <name evidence="6" type="ordered locus">BF638R_2000</name>
</gene>
<proteinExistence type="predicted"/>
<dbReference type="PANTHER" id="PTHR47506">
    <property type="entry name" value="TRANSCRIPTIONAL REGULATORY PROTEIN"/>
    <property type="match status" value="1"/>
</dbReference>
<evidence type="ECO:0000256" key="1">
    <source>
        <dbReference type="ARBA" id="ARBA00023015"/>
    </source>
</evidence>